<dbReference type="SUPFAM" id="SSF100920">
    <property type="entry name" value="Heat shock protein 70kD (HSP70), peptide-binding domain"/>
    <property type="match status" value="1"/>
</dbReference>
<dbReference type="InterPro" id="IPR029047">
    <property type="entry name" value="HSP70_peptide-bd_sf"/>
</dbReference>
<comment type="similarity">
    <text evidence="3">Belongs to the heat shock protein 70 family.</text>
</comment>
<sequence>MPGLGRNIAIFILGIVAALCFSTVFQTRAKDWPGYFEEVNVGLRQFWWRVRYAHQAEGDEWDRVIGIELGRTFSRVGIFRNNTFELIHDEQNRSVVPSYVAFTNDGPPLVGYAALEQAAKNPENTIYDVNLLIGRKLMDPKVLTAIKTFPYHVVGNDDRPAISIQGDIDVNYTHSEISAMVITKLKTMAEAHLNEPVSLAIISVPDDFNDDQRQATRDAARIAGLDAIRLVSESTAAGIGYGLDIPKDPYGSKVDSEYFVIYHLDAKESKLALLSVDCGVFETLALANDESLGGYVFENDWNDDIRLKDAAVDLVRQLLDGAKLATTEVDGLVFTGNPAHVVSIKYAVERYLGEMKARSFEYPSKDPVSSDEAIVRGVARQASIMGPPEDGYVSTMEVTPLDYGIEMSQGVFARVMKRNFVIPTRKARTFVTTVDDQERMVIPILEGFRAIASKNRLLGTLELTNLPKKPRGEVEIEVSFEIDANYVLTVFAKEKEKESGREAKLRIPPDWAEYYGDDGIEKLMEEAKEHHKEELRFLQGVSYVEPEEKGDDGFLVMPKGGRMDFDVALGA</sequence>
<dbReference type="Pfam" id="PF00012">
    <property type="entry name" value="HSP70"/>
    <property type="match status" value="2"/>
</dbReference>
<dbReference type="Proteomes" id="UP000184330">
    <property type="component" value="Unassembled WGS sequence"/>
</dbReference>
<dbReference type="PRINTS" id="PR00301">
    <property type="entry name" value="HEATSHOCK70"/>
</dbReference>
<dbReference type="EMBL" id="FJOG01000056">
    <property type="protein sequence ID" value="CZR68546.1"/>
    <property type="molecule type" value="Genomic_DNA"/>
</dbReference>
<dbReference type="AlphaFoldDB" id="A0A1L7XU39"/>
<accession>A0A1L7XU39</accession>
<evidence type="ECO:0000256" key="2">
    <source>
        <dbReference type="ARBA" id="ARBA00022840"/>
    </source>
</evidence>
<keyword evidence="1 3" id="KW-0547">Nucleotide-binding</keyword>
<evidence type="ECO:0000313" key="5">
    <source>
        <dbReference type="Proteomes" id="UP000184330"/>
    </source>
</evidence>
<gene>
    <name evidence="4" type="ORF">PAC_18445</name>
</gene>
<dbReference type="Gene3D" id="3.30.420.40">
    <property type="match status" value="2"/>
</dbReference>
<keyword evidence="5" id="KW-1185">Reference proteome</keyword>
<dbReference type="STRING" id="576137.A0A1L7XU39"/>
<reference evidence="4 5" key="1">
    <citation type="submission" date="2016-03" db="EMBL/GenBank/DDBJ databases">
        <authorList>
            <person name="Ploux O."/>
        </authorList>
    </citation>
    <scope>NUCLEOTIDE SEQUENCE [LARGE SCALE GENOMIC DNA]</scope>
    <source>
        <strain evidence="4 5">UAMH 11012</strain>
    </source>
</reference>
<dbReference type="PANTHER" id="PTHR19375">
    <property type="entry name" value="HEAT SHOCK PROTEIN 70KDA"/>
    <property type="match status" value="1"/>
</dbReference>
<dbReference type="GO" id="GO:0140662">
    <property type="term" value="F:ATP-dependent protein folding chaperone"/>
    <property type="evidence" value="ECO:0007669"/>
    <property type="project" value="InterPro"/>
</dbReference>
<proteinExistence type="inferred from homology"/>
<dbReference type="Gene3D" id="2.60.34.10">
    <property type="entry name" value="Substrate Binding Domain Of DNAk, Chain A, domain 1"/>
    <property type="match status" value="1"/>
</dbReference>
<dbReference type="GO" id="GO:0005524">
    <property type="term" value="F:ATP binding"/>
    <property type="evidence" value="ECO:0007669"/>
    <property type="project" value="UniProtKB-KW"/>
</dbReference>
<evidence type="ECO:0000256" key="1">
    <source>
        <dbReference type="ARBA" id="ARBA00022741"/>
    </source>
</evidence>
<organism evidence="4 5">
    <name type="scientific">Phialocephala subalpina</name>
    <dbReference type="NCBI Taxonomy" id="576137"/>
    <lineage>
        <taxon>Eukaryota</taxon>
        <taxon>Fungi</taxon>
        <taxon>Dikarya</taxon>
        <taxon>Ascomycota</taxon>
        <taxon>Pezizomycotina</taxon>
        <taxon>Leotiomycetes</taxon>
        <taxon>Helotiales</taxon>
        <taxon>Mollisiaceae</taxon>
        <taxon>Phialocephala</taxon>
        <taxon>Phialocephala fortinii species complex</taxon>
    </lineage>
</organism>
<keyword evidence="2 3" id="KW-0067">ATP-binding</keyword>
<dbReference type="OrthoDB" id="3434456at2759"/>
<dbReference type="SUPFAM" id="SSF53067">
    <property type="entry name" value="Actin-like ATPase domain"/>
    <property type="match status" value="1"/>
</dbReference>
<evidence type="ECO:0000313" key="4">
    <source>
        <dbReference type="EMBL" id="CZR68546.1"/>
    </source>
</evidence>
<dbReference type="InterPro" id="IPR013126">
    <property type="entry name" value="Hsp_70_fam"/>
</dbReference>
<evidence type="ECO:0000256" key="3">
    <source>
        <dbReference type="RuleBase" id="RU003322"/>
    </source>
</evidence>
<name>A0A1L7XU39_9HELO</name>
<protein>
    <submittedName>
        <fullName evidence="4">Uncharacterized protein</fullName>
    </submittedName>
</protein>
<dbReference type="InterPro" id="IPR043129">
    <property type="entry name" value="ATPase_NBD"/>
</dbReference>